<dbReference type="GO" id="GO:0006637">
    <property type="term" value="P:acyl-CoA metabolic process"/>
    <property type="evidence" value="ECO:0007669"/>
    <property type="project" value="TreeGrafter"/>
</dbReference>
<dbReference type="GO" id="GO:0005829">
    <property type="term" value="C:cytosol"/>
    <property type="evidence" value="ECO:0007669"/>
    <property type="project" value="TreeGrafter"/>
</dbReference>
<evidence type="ECO:0000256" key="3">
    <source>
        <dbReference type="PROSITE-ProRule" id="PRU01106"/>
    </source>
</evidence>
<evidence type="ECO:0000256" key="2">
    <source>
        <dbReference type="ARBA" id="ARBA00022801"/>
    </source>
</evidence>
<dbReference type="InterPro" id="IPR006683">
    <property type="entry name" value="Thioestr_dom"/>
</dbReference>
<protein>
    <submittedName>
        <fullName evidence="5">Acyl-CoA thioesterase</fullName>
    </submittedName>
</protein>
<feature type="domain" description="HotDog ACOT-type" evidence="4">
    <location>
        <begin position="19"/>
        <end position="132"/>
    </location>
</feature>
<comment type="similarity">
    <text evidence="1">Belongs to the acyl coenzyme A hydrolase family.</text>
</comment>
<dbReference type="InterPro" id="IPR040170">
    <property type="entry name" value="Cytosol_ACT"/>
</dbReference>
<keyword evidence="2 3" id="KW-0378">Hydrolase</keyword>
<dbReference type="RefSeq" id="WP_125095706.1">
    <property type="nucleotide sequence ID" value="NZ_RRUE01000002.1"/>
</dbReference>
<organism evidence="5 6">
    <name type="scientific">Lautropia dentalis</name>
    <dbReference type="NCBI Taxonomy" id="2490857"/>
    <lineage>
        <taxon>Bacteria</taxon>
        <taxon>Pseudomonadati</taxon>
        <taxon>Pseudomonadota</taxon>
        <taxon>Betaproteobacteria</taxon>
        <taxon>Burkholderiales</taxon>
        <taxon>Burkholderiaceae</taxon>
        <taxon>Lautropia</taxon>
    </lineage>
</organism>
<dbReference type="PANTHER" id="PTHR11049">
    <property type="entry name" value="ACYL COENZYME A THIOESTER HYDROLASE"/>
    <property type="match status" value="1"/>
</dbReference>
<proteinExistence type="inferred from homology"/>
<dbReference type="PROSITE" id="PS51770">
    <property type="entry name" value="HOTDOG_ACOT"/>
    <property type="match status" value="1"/>
</dbReference>
<evidence type="ECO:0000259" key="4">
    <source>
        <dbReference type="PROSITE" id="PS51770"/>
    </source>
</evidence>
<evidence type="ECO:0000256" key="1">
    <source>
        <dbReference type="ARBA" id="ARBA00010458"/>
    </source>
</evidence>
<dbReference type="PANTHER" id="PTHR11049:SF5">
    <property type="entry name" value="ACYL-COA THIOESTER HYDROLASE YCIA"/>
    <property type="match status" value="1"/>
</dbReference>
<keyword evidence="6" id="KW-1185">Reference proteome</keyword>
<dbReference type="OrthoDB" id="9801856at2"/>
<dbReference type="AlphaFoldDB" id="A0A3R8N9H3"/>
<dbReference type="Pfam" id="PF03061">
    <property type="entry name" value="4HBT"/>
    <property type="match status" value="1"/>
</dbReference>
<dbReference type="InterPro" id="IPR033120">
    <property type="entry name" value="HOTDOG_ACOT"/>
</dbReference>
<sequence length="144" mass="15405">MSDSRSATFSMPAPDGLASGRVPMLAVVPMPPDSNPNGHVFGGWLMAQADMAGALPAMRRARARVSTVAVNSMTFMAPVFVGERVLFYADVVRVGNTSITVKIEVYTERNQAEPATVKVSEAQFVYVSLDEHGKPQPVDGPRPA</sequence>
<evidence type="ECO:0000313" key="5">
    <source>
        <dbReference type="EMBL" id="RRN43495.1"/>
    </source>
</evidence>
<dbReference type="Gene3D" id="3.10.129.10">
    <property type="entry name" value="Hotdog Thioesterase"/>
    <property type="match status" value="1"/>
</dbReference>
<dbReference type="SUPFAM" id="SSF54637">
    <property type="entry name" value="Thioesterase/thiol ester dehydrase-isomerase"/>
    <property type="match status" value="1"/>
</dbReference>
<accession>A0A3R8N9H3</accession>
<dbReference type="InterPro" id="IPR029069">
    <property type="entry name" value="HotDog_dom_sf"/>
</dbReference>
<dbReference type="Proteomes" id="UP000270261">
    <property type="component" value="Unassembled WGS sequence"/>
</dbReference>
<gene>
    <name evidence="5" type="ORF">EHV23_08535</name>
</gene>
<reference evidence="5 6" key="1">
    <citation type="submission" date="2018-11" db="EMBL/GenBank/DDBJ databases">
        <title>Genome sequencing of Lautropia sp. KCOM 2505 (= ChDC F240).</title>
        <authorList>
            <person name="Kook J.-K."/>
            <person name="Park S.-N."/>
            <person name="Lim Y.K."/>
        </authorList>
    </citation>
    <scope>NUCLEOTIDE SEQUENCE [LARGE SCALE GENOMIC DNA]</scope>
    <source>
        <strain evidence="5 6">KCOM 2505</strain>
    </source>
</reference>
<dbReference type="GO" id="GO:0009062">
    <property type="term" value="P:fatty acid catabolic process"/>
    <property type="evidence" value="ECO:0007669"/>
    <property type="project" value="TreeGrafter"/>
</dbReference>
<evidence type="ECO:0000313" key="6">
    <source>
        <dbReference type="Proteomes" id="UP000270261"/>
    </source>
</evidence>
<dbReference type="EMBL" id="RRUE01000002">
    <property type="protein sequence ID" value="RRN43495.1"/>
    <property type="molecule type" value="Genomic_DNA"/>
</dbReference>
<dbReference type="GO" id="GO:0052816">
    <property type="term" value="F:long-chain fatty acyl-CoA hydrolase activity"/>
    <property type="evidence" value="ECO:0007669"/>
    <property type="project" value="TreeGrafter"/>
</dbReference>
<dbReference type="CDD" id="cd03442">
    <property type="entry name" value="BFIT_BACH"/>
    <property type="match status" value="1"/>
</dbReference>
<name>A0A3R8N9H3_9BURK</name>
<comment type="caution">
    <text evidence="5">The sequence shown here is derived from an EMBL/GenBank/DDBJ whole genome shotgun (WGS) entry which is preliminary data.</text>
</comment>